<dbReference type="Proteomes" id="UP001231189">
    <property type="component" value="Unassembled WGS sequence"/>
</dbReference>
<feature type="compositionally biased region" description="Gly residues" evidence="8">
    <location>
        <begin position="163"/>
        <end position="174"/>
    </location>
</feature>
<dbReference type="CDD" id="cd00303">
    <property type="entry name" value="retropepsin_like"/>
    <property type="match status" value="1"/>
</dbReference>
<evidence type="ECO:0000256" key="8">
    <source>
        <dbReference type="SAM" id="MobiDB-lite"/>
    </source>
</evidence>
<dbReference type="AlphaFoldDB" id="A0AAD8WLD7"/>
<accession>A0AAD8WLD7</accession>
<feature type="domain" description="Reverse transcriptase" evidence="9">
    <location>
        <begin position="694"/>
        <end position="808"/>
    </location>
</feature>
<dbReference type="Gene3D" id="2.40.70.10">
    <property type="entry name" value="Acid Proteases"/>
    <property type="match status" value="1"/>
</dbReference>
<dbReference type="CDD" id="cd01647">
    <property type="entry name" value="RT_LTR"/>
    <property type="match status" value="1"/>
</dbReference>
<dbReference type="FunFam" id="3.10.10.10:FF:000007">
    <property type="entry name" value="Retrovirus-related Pol polyprotein from transposon 17.6-like Protein"/>
    <property type="match status" value="1"/>
</dbReference>
<evidence type="ECO:0000313" key="10">
    <source>
        <dbReference type="EMBL" id="KAK1664090.1"/>
    </source>
</evidence>
<evidence type="ECO:0000256" key="2">
    <source>
        <dbReference type="ARBA" id="ARBA00022679"/>
    </source>
</evidence>
<keyword evidence="7" id="KW-0695">RNA-directed DNA polymerase</keyword>
<dbReference type="Pfam" id="PF19259">
    <property type="entry name" value="Ty3_capsid"/>
    <property type="match status" value="1"/>
</dbReference>
<keyword evidence="11" id="KW-1185">Reference proteome</keyword>
<dbReference type="InterPro" id="IPR043502">
    <property type="entry name" value="DNA/RNA_pol_sf"/>
</dbReference>
<gene>
    <name evidence="10" type="ORF">QYE76_052249</name>
</gene>
<keyword evidence="4" id="KW-0540">Nuclease</keyword>
<dbReference type="Pfam" id="PF08284">
    <property type="entry name" value="RVP_2"/>
    <property type="match status" value="1"/>
</dbReference>
<dbReference type="InterPro" id="IPR045358">
    <property type="entry name" value="Ty3_capsid"/>
</dbReference>
<evidence type="ECO:0000256" key="5">
    <source>
        <dbReference type="ARBA" id="ARBA00022759"/>
    </source>
</evidence>
<dbReference type="GO" id="GO:0004519">
    <property type="term" value="F:endonuclease activity"/>
    <property type="evidence" value="ECO:0007669"/>
    <property type="project" value="UniProtKB-KW"/>
</dbReference>
<evidence type="ECO:0000256" key="3">
    <source>
        <dbReference type="ARBA" id="ARBA00022695"/>
    </source>
</evidence>
<dbReference type="PANTHER" id="PTHR24559:SF450">
    <property type="entry name" value="RNA-DIRECTED DNA POLYMERASE HOMOLOG"/>
    <property type="match status" value="1"/>
</dbReference>
<comment type="caution">
    <text evidence="10">The sequence shown here is derived from an EMBL/GenBank/DDBJ whole genome shotgun (WGS) entry which is preliminary data.</text>
</comment>
<dbReference type="EMBL" id="JAUUTY010000003">
    <property type="protein sequence ID" value="KAK1664090.1"/>
    <property type="molecule type" value="Genomic_DNA"/>
</dbReference>
<dbReference type="InterPro" id="IPR043128">
    <property type="entry name" value="Rev_trsase/Diguanyl_cyclase"/>
</dbReference>
<evidence type="ECO:0000313" key="11">
    <source>
        <dbReference type="Proteomes" id="UP001231189"/>
    </source>
</evidence>
<dbReference type="Gene3D" id="3.30.70.270">
    <property type="match status" value="1"/>
</dbReference>
<dbReference type="InterPro" id="IPR000477">
    <property type="entry name" value="RT_dom"/>
</dbReference>
<dbReference type="GO" id="GO:0006508">
    <property type="term" value="P:proteolysis"/>
    <property type="evidence" value="ECO:0007669"/>
    <property type="project" value="UniProtKB-KW"/>
</dbReference>
<keyword evidence="2" id="KW-0808">Transferase</keyword>
<dbReference type="PANTHER" id="PTHR24559">
    <property type="entry name" value="TRANSPOSON TY3-I GAG-POL POLYPROTEIN"/>
    <property type="match status" value="1"/>
</dbReference>
<keyword evidence="6" id="KW-0378">Hydrolase</keyword>
<keyword evidence="3" id="KW-0548">Nucleotidyltransferase</keyword>
<dbReference type="SUPFAM" id="SSF50630">
    <property type="entry name" value="Acid proteases"/>
    <property type="match status" value="1"/>
</dbReference>
<evidence type="ECO:0000256" key="1">
    <source>
        <dbReference type="ARBA" id="ARBA00022670"/>
    </source>
</evidence>
<evidence type="ECO:0000256" key="4">
    <source>
        <dbReference type="ARBA" id="ARBA00022722"/>
    </source>
</evidence>
<keyword evidence="5" id="KW-0255">Endonuclease</keyword>
<dbReference type="InterPro" id="IPR053134">
    <property type="entry name" value="RNA-dir_DNA_polymerase"/>
</dbReference>
<reference evidence="10" key="1">
    <citation type="submission" date="2023-07" db="EMBL/GenBank/DDBJ databases">
        <title>A chromosome-level genome assembly of Lolium multiflorum.</title>
        <authorList>
            <person name="Chen Y."/>
            <person name="Copetti D."/>
            <person name="Kolliker R."/>
            <person name="Studer B."/>
        </authorList>
    </citation>
    <scope>NUCLEOTIDE SEQUENCE</scope>
    <source>
        <strain evidence="10">02402/16</strain>
        <tissue evidence="10">Leaf</tissue>
    </source>
</reference>
<name>A0AAD8WLD7_LOLMU</name>
<dbReference type="PROSITE" id="PS50878">
    <property type="entry name" value="RT_POL"/>
    <property type="match status" value="1"/>
</dbReference>
<dbReference type="Gene3D" id="3.10.10.10">
    <property type="entry name" value="HIV Type 1 Reverse Transcriptase, subunit A, domain 1"/>
    <property type="match status" value="1"/>
</dbReference>
<proteinExistence type="predicted"/>
<dbReference type="GO" id="GO:0003964">
    <property type="term" value="F:RNA-directed DNA polymerase activity"/>
    <property type="evidence" value="ECO:0007669"/>
    <property type="project" value="UniProtKB-KW"/>
</dbReference>
<feature type="region of interest" description="Disordered" evidence="8">
    <location>
        <begin position="163"/>
        <end position="187"/>
    </location>
</feature>
<evidence type="ECO:0000256" key="6">
    <source>
        <dbReference type="ARBA" id="ARBA00022801"/>
    </source>
</evidence>
<evidence type="ECO:0000256" key="7">
    <source>
        <dbReference type="ARBA" id="ARBA00022918"/>
    </source>
</evidence>
<dbReference type="GO" id="GO:0008233">
    <property type="term" value="F:peptidase activity"/>
    <property type="evidence" value="ECO:0007669"/>
    <property type="project" value="UniProtKB-KW"/>
</dbReference>
<organism evidence="10 11">
    <name type="scientific">Lolium multiflorum</name>
    <name type="common">Italian ryegrass</name>
    <name type="synonym">Lolium perenne subsp. multiflorum</name>
    <dbReference type="NCBI Taxonomy" id="4521"/>
    <lineage>
        <taxon>Eukaryota</taxon>
        <taxon>Viridiplantae</taxon>
        <taxon>Streptophyta</taxon>
        <taxon>Embryophyta</taxon>
        <taxon>Tracheophyta</taxon>
        <taxon>Spermatophyta</taxon>
        <taxon>Magnoliopsida</taxon>
        <taxon>Liliopsida</taxon>
        <taxon>Poales</taxon>
        <taxon>Poaceae</taxon>
        <taxon>BOP clade</taxon>
        <taxon>Pooideae</taxon>
        <taxon>Poodae</taxon>
        <taxon>Poeae</taxon>
        <taxon>Poeae Chloroplast Group 2 (Poeae type)</taxon>
        <taxon>Loliodinae</taxon>
        <taxon>Loliinae</taxon>
        <taxon>Lolium</taxon>
    </lineage>
</organism>
<protein>
    <recommendedName>
        <fullName evidence="9">Reverse transcriptase domain-containing protein</fullName>
    </recommendedName>
</protein>
<dbReference type="InterPro" id="IPR021109">
    <property type="entry name" value="Peptidase_aspartic_dom_sf"/>
</dbReference>
<dbReference type="Pfam" id="PF00078">
    <property type="entry name" value="RVT_1"/>
    <property type="match status" value="1"/>
</dbReference>
<dbReference type="SUPFAM" id="SSF56672">
    <property type="entry name" value="DNA/RNA polymerases"/>
    <property type="match status" value="1"/>
</dbReference>
<sequence length="808" mass="88763">MGEAAEETRATLDRLQSSLDLLHGVVAGIDTTQKQMRAQQEIQAAAIESSATKHDDTARILQSLLTKLNLLEPGEAARRPAEEVDNIIINTGHTTTQPASPHWVGDTAGATSSGAAHGKGPAFDPGGAGFLGGGAVGGAGGSGFGGAGGGGLSGAGGGRTGGIGGGGVGAGGGRSSSSIHDGPGRPQMPKMPFPRFDGTHPRIWKDKCHDYFRLFNISAPLWLTTATLHMDGNAAIWLQAYRKRHELGTWPQFLLAVEAEFGADDQRKSIKALLALKQTGSVEEYQTVFRSLMYEVSMHNPYYDEQFFISQFIKGLKRELRGMVEAQVPETLERAFLLARVQQEVIEEAKPRAQRYFGQTKADAVPARAEAAKPPMKLATGDFWKDRQLRDYRRLHNLCFKCGEKYDPTHQCGQKTVAVVNAMEQTDCPLLLSEEVLNILEMQDIAETQQLSLSLNAMSGSESSNCLRLRALVGNQVMLILVDSGSSNSFINANMLDRINCEVTEVTPMPVKVANGQYMYTSKMVPALQWWSHGVTFSTPMRVLDLGGYDAILGIDWLKLHSPMTTDWEKKFISFPYQGKQVTLYGATPKTKDIREIPVEQLAKWTKGNDVWALAVIQAPTLTNDKAAAHLPPEISELLAEFAPVFAEPTSLPPQRQYDHAITLQADATPFNARPYRYSPAHKDEIERQVAEMIRAGLIVPSMSPFASPVLLVQKKDGSWRFCVDYRRLNELTIKNVFPMPVIDELLDELAGAKIFSKLDLRAGYHQIRVLPADEHKTAFKTHQGHYQFRVMPFGLCNAPATFQCVMN</sequence>
<evidence type="ECO:0000259" key="9">
    <source>
        <dbReference type="PROSITE" id="PS50878"/>
    </source>
</evidence>
<keyword evidence="1" id="KW-0645">Protease</keyword>